<dbReference type="Pfam" id="PF16884">
    <property type="entry name" value="ADH_N_2"/>
    <property type="match status" value="1"/>
</dbReference>
<organism evidence="3 4">
    <name type="scientific">Citrullus colocynthis</name>
    <name type="common">colocynth</name>
    <dbReference type="NCBI Taxonomy" id="252529"/>
    <lineage>
        <taxon>Eukaryota</taxon>
        <taxon>Viridiplantae</taxon>
        <taxon>Streptophyta</taxon>
        <taxon>Embryophyta</taxon>
        <taxon>Tracheophyta</taxon>
        <taxon>Spermatophyta</taxon>
        <taxon>Magnoliopsida</taxon>
        <taxon>eudicotyledons</taxon>
        <taxon>Gunneridae</taxon>
        <taxon>Pentapetalae</taxon>
        <taxon>rosids</taxon>
        <taxon>fabids</taxon>
        <taxon>Cucurbitales</taxon>
        <taxon>Cucurbitaceae</taxon>
        <taxon>Benincaseae</taxon>
        <taxon>Citrullus</taxon>
    </lineage>
</organism>
<dbReference type="SMART" id="SM00829">
    <property type="entry name" value="PKS_ER"/>
    <property type="match status" value="1"/>
</dbReference>
<feature type="domain" description="Enoyl reductase (ER)" evidence="2">
    <location>
        <begin position="41"/>
        <end position="365"/>
    </location>
</feature>
<dbReference type="InterPro" id="IPR045010">
    <property type="entry name" value="MDR_fam"/>
</dbReference>
<dbReference type="PANTHER" id="PTHR43205:SF12">
    <property type="entry name" value="OS06G0602900 PROTEIN"/>
    <property type="match status" value="1"/>
</dbReference>
<dbReference type="SUPFAM" id="SSF51735">
    <property type="entry name" value="NAD(P)-binding Rossmann-fold domains"/>
    <property type="match status" value="1"/>
</dbReference>
<proteinExistence type="predicted"/>
<evidence type="ECO:0000256" key="1">
    <source>
        <dbReference type="ARBA" id="ARBA00023002"/>
    </source>
</evidence>
<sequence length="368" mass="40318">MWTKNFSSIRLFLKSEQGHMEEEMKNSFIAIKHHINGFPVESDFELKSQPLRLSAHPGSTDIVLKNLFVSVDPYQINRMKTLSPSHASSSVTPFITPGLAISVHGVAEVVDSDDSKFEKGDIVEGIVHWAQYSVVKAGESALMKLDTLEFPLTYHLGILGMSGLSAYVGLFDIGRVKEGDKVFVSAASGSVGNLVGQFAKLHGCYVVGSAGSDQKVALLKEKLGFDEAFNYNQQKDLKSTLTKYFPNGIDIYFDNVGYEMLEAAVANMNPFGKVVVCGAISEYTKSMSRKGSALNMVDIVYKRIKIQGFLVSDYLNVFQDFKSKTAGYIRSGKMKAVEDISVGVHNIPSAFIGLFHGNNIGKKIVKLA</sequence>
<protein>
    <recommendedName>
        <fullName evidence="2">Enoyl reductase (ER) domain-containing protein</fullName>
    </recommendedName>
</protein>
<keyword evidence="4" id="KW-1185">Reference proteome</keyword>
<dbReference type="InterPro" id="IPR041694">
    <property type="entry name" value="ADH_N_2"/>
</dbReference>
<evidence type="ECO:0000313" key="3">
    <source>
        <dbReference type="EMBL" id="CAK9329555.1"/>
    </source>
</evidence>
<evidence type="ECO:0000313" key="4">
    <source>
        <dbReference type="Proteomes" id="UP001642487"/>
    </source>
</evidence>
<dbReference type="PANTHER" id="PTHR43205">
    <property type="entry name" value="PROSTAGLANDIN REDUCTASE"/>
    <property type="match status" value="1"/>
</dbReference>
<accession>A0ABP0ZFA4</accession>
<dbReference type="InterPro" id="IPR036291">
    <property type="entry name" value="NAD(P)-bd_dom_sf"/>
</dbReference>
<gene>
    <name evidence="3" type="ORF">CITCOLO1_LOCUS22024</name>
</gene>
<dbReference type="EMBL" id="OZ021743">
    <property type="protein sequence ID" value="CAK9329555.1"/>
    <property type="molecule type" value="Genomic_DNA"/>
</dbReference>
<dbReference type="Gene3D" id="3.40.50.720">
    <property type="entry name" value="NAD(P)-binding Rossmann-like Domain"/>
    <property type="match status" value="1"/>
</dbReference>
<reference evidence="3 4" key="1">
    <citation type="submission" date="2024-03" db="EMBL/GenBank/DDBJ databases">
        <authorList>
            <person name="Gkanogiannis A."/>
            <person name="Becerra Lopez-Lavalle L."/>
        </authorList>
    </citation>
    <scope>NUCLEOTIDE SEQUENCE [LARGE SCALE GENOMIC DNA]</scope>
</reference>
<dbReference type="InterPro" id="IPR011032">
    <property type="entry name" value="GroES-like_sf"/>
</dbReference>
<dbReference type="InterPro" id="IPR013149">
    <property type="entry name" value="ADH-like_C"/>
</dbReference>
<dbReference type="Gene3D" id="3.90.180.10">
    <property type="entry name" value="Medium-chain alcohol dehydrogenases, catalytic domain"/>
    <property type="match status" value="1"/>
</dbReference>
<dbReference type="SUPFAM" id="SSF50129">
    <property type="entry name" value="GroES-like"/>
    <property type="match status" value="1"/>
</dbReference>
<dbReference type="Pfam" id="PF00107">
    <property type="entry name" value="ADH_zinc_N"/>
    <property type="match status" value="1"/>
</dbReference>
<dbReference type="InterPro" id="IPR020843">
    <property type="entry name" value="ER"/>
</dbReference>
<evidence type="ECO:0000259" key="2">
    <source>
        <dbReference type="SMART" id="SM00829"/>
    </source>
</evidence>
<keyword evidence="1" id="KW-0560">Oxidoreductase</keyword>
<dbReference type="Proteomes" id="UP001642487">
    <property type="component" value="Chromosome 9"/>
</dbReference>
<name>A0ABP0ZFA4_9ROSI</name>